<accession>T0Q822</accession>
<feature type="transmembrane region" description="Helical" evidence="1">
    <location>
        <begin position="421"/>
        <end position="444"/>
    </location>
</feature>
<keyword evidence="1" id="KW-0472">Membrane</keyword>
<dbReference type="OrthoDB" id="10331340at2759"/>
<feature type="transmembrane region" description="Helical" evidence="1">
    <location>
        <begin position="376"/>
        <end position="400"/>
    </location>
</feature>
<gene>
    <name evidence="2" type="ORF">SDRG_12625</name>
</gene>
<keyword evidence="1" id="KW-1133">Transmembrane helix</keyword>
<dbReference type="GeneID" id="19953352"/>
<evidence type="ECO:0000256" key="1">
    <source>
        <dbReference type="SAM" id="Phobius"/>
    </source>
</evidence>
<sequence>MRPETILPLRVRLIRASDTLHRYAVRLIGTFVVFLLTADAVVNNWSLNNYLGGGYFFLTPVGGIGAAYELDTEYSFGHGRAIANLSDIGYWMTNVTVNHLVTKSKHMYTFTAGEYALTPATDLCPIFTGTYSASSASSIRLALADDAISFYRGHALDHIFTNDQTANLATPGMSSTELLKLGYIPGRTSVDKRFTKPFQIANTSQLQHVVVPYFRMYSHNFCTGCTPIAELGFSKCNMTLSYSDATATLRVISSDFVPGSTYKLGVTMVNSAVGTLSLVGKLLAIALGIGGFLASRRTVQWFEVDPSKPDSIVAKVLRTVIPKYFPFASNALSYDMFCYNSDIFVFVYTFSVLLDLQNCLLYVGSVNVYNAPAPQVLVSLMMFSLSCRLLWVNCAILKFCKIFWNLVVHSNYNGQSNVMTFFNFSTVTYLYLSAIMLFFIPAFVEYDNSVHADLPKSVESLDGLRVEVFDGSYMRVASSIIYLLLANVFCVTVIDHVINYKYWRTLRKNSLTRQTVYNSSSILCDYLPRLESHEDGVTTTTSIRARRLSTLQWFFMSHLTCFGLPAKDLLVKKKKTLLVQVKVARAFRNPTAQSAVSAREPADAIEEEEAEEFFTIVQDGDRVIHLLDGNFADVGSTSFNAKVLKDAHITIR</sequence>
<feature type="transmembrane region" description="Helical" evidence="1">
    <location>
        <begin position="343"/>
        <end position="364"/>
    </location>
</feature>
<evidence type="ECO:0000313" key="2">
    <source>
        <dbReference type="EMBL" id="EQC29620.1"/>
    </source>
</evidence>
<proteinExistence type="predicted"/>
<reference evidence="2 3" key="1">
    <citation type="submission" date="2012-04" db="EMBL/GenBank/DDBJ databases">
        <title>The Genome Sequence of Saprolegnia declina VS20.</title>
        <authorList>
            <consortium name="The Broad Institute Genome Sequencing Platform"/>
            <person name="Russ C."/>
            <person name="Nusbaum C."/>
            <person name="Tyler B."/>
            <person name="van West P."/>
            <person name="Dieguez-Uribeondo J."/>
            <person name="de Bruijn I."/>
            <person name="Tripathy S."/>
            <person name="Jiang R."/>
            <person name="Young S.K."/>
            <person name="Zeng Q."/>
            <person name="Gargeya S."/>
            <person name="Fitzgerald M."/>
            <person name="Haas B."/>
            <person name="Abouelleil A."/>
            <person name="Alvarado L."/>
            <person name="Arachchi H.M."/>
            <person name="Berlin A."/>
            <person name="Chapman S.B."/>
            <person name="Goldberg J."/>
            <person name="Griggs A."/>
            <person name="Gujja S."/>
            <person name="Hansen M."/>
            <person name="Howarth C."/>
            <person name="Imamovic A."/>
            <person name="Larimer J."/>
            <person name="McCowen C."/>
            <person name="Montmayeur A."/>
            <person name="Murphy C."/>
            <person name="Neiman D."/>
            <person name="Pearson M."/>
            <person name="Priest M."/>
            <person name="Roberts A."/>
            <person name="Saif S."/>
            <person name="Shea T."/>
            <person name="Sisk P."/>
            <person name="Sykes S."/>
            <person name="Wortman J."/>
            <person name="Nusbaum C."/>
            <person name="Birren B."/>
        </authorList>
    </citation>
    <scope>NUCLEOTIDE SEQUENCE [LARGE SCALE GENOMIC DNA]</scope>
    <source>
        <strain evidence="2 3">VS20</strain>
    </source>
</reference>
<evidence type="ECO:0000313" key="3">
    <source>
        <dbReference type="Proteomes" id="UP000030762"/>
    </source>
</evidence>
<dbReference type="EMBL" id="JH767182">
    <property type="protein sequence ID" value="EQC29620.1"/>
    <property type="molecule type" value="Genomic_DNA"/>
</dbReference>
<dbReference type="AlphaFoldDB" id="T0Q822"/>
<name>T0Q822_SAPDV</name>
<dbReference type="Proteomes" id="UP000030762">
    <property type="component" value="Unassembled WGS sequence"/>
</dbReference>
<keyword evidence="1" id="KW-0812">Transmembrane</keyword>
<organism evidence="2 3">
    <name type="scientific">Saprolegnia diclina (strain VS20)</name>
    <dbReference type="NCBI Taxonomy" id="1156394"/>
    <lineage>
        <taxon>Eukaryota</taxon>
        <taxon>Sar</taxon>
        <taxon>Stramenopiles</taxon>
        <taxon>Oomycota</taxon>
        <taxon>Saprolegniomycetes</taxon>
        <taxon>Saprolegniales</taxon>
        <taxon>Saprolegniaceae</taxon>
        <taxon>Saprolegnia</taxon>
    </lineage>
</organism>
<dbReference type="OMA" id="NYKYWRT"/>
<protein>
    <submittedName>
        <fullName evidence="2">Uncharacterized protein</fullName>
    </submittedName>
</protein>
<dbReference type="VEuPathDB" id="FungiDB:SDRG_12625"/>
<dbReference type="RefSeq" id="XP_008616924.1">
    <property type="nucleotide sequence ID" value="XM_008618702.1"/>
</dbReference>
<feature type="transmembrane region" description="Helical" evidence="1">
    <location>
        <begin position="480"/>
        <end position="498"/>
    </location>
</feature>
<keyword evidence="3" id="KW-1185">Reference proteome</keyword>
<dbReference type="InParanoid" id="T0Q822"/>